<evidence type="ECO:0000259" key="4">
    <source>
        <dbReference type="PROSITE" id="PS51000"/>
    </source>
</evidence>
<dbReference type="Proteomes" id="UP001210865">
    <property type="component" value="Chromosome"/>
</dbReference>
<dbReference type="PROSITE" id="PS51000">
    <property type="entry name" value="HTH_DEOR_2"/>
    <property type="match status" value="1"/>
</dbReference>
<name>A0ABY7NKF4_9SPHN</name>
<dbReference type="SUPFAM" id="SSF55781">
    <property type="entry name" value="GAF domain-like"/>
    <property type="match status" value="1"/>
</dbReference>
<feature type="domain" description="HTH iclR-type" evidence="5">
    <location>
        <begin position="7"/>
        <end position="68"/>
    </location>
</feature>
<dbReference type="InterPro" id="IPR014757">
    <property type="entry name" value="Tscrpt_reg_IclR_C"/>
</dbReference>
<evidence type="ECO:0000256" key="3">
    <source>
        <dbReference type="ARBA" id="ARBA00023163"/>
    </source>
</evidence>
<evidence type="ECO:0000259" key="6">
    <source>
        <dbReference type="PROSITE" id="PS51078"/>
    </source>
</evidence>
<dbReference type="Gene3D" id="1.10.10.10">
    <property type="entry name" value="Winged helix-like DNA-binding domain superfamily/Winged helix DNA-binding domain"/>
    <property type="match status" value="1"/>
</dbReference>
<organism evidence="7 8">
    <name type="scientific">Sphingomonas abietis</name>
    <dbReference type="NCBI Taxonomy" id="3012344"/>
    <lineage>
        <taxon>Bacteria</taxon>
        <taxon>Pseudomonadati</taxon>
        <taxon>Pseudomonadota</taxon>
        <taxon>Alphaproteobacteria</taxon>
        <taxon>Sphingomonadales</taxon>
        <taxon>Sphingomonadaceae</taxon>
        <taxon>Sphingomonas</taxon>
    </lineage>
</organism>
<sequence length="266" mass="28467">MTSFAPVRAVQRGLAVLRVISESGPLSIREIVERCGMAQPTVVRMLETLIHEGFVYRQNGTAVYKVTGRTMTLSAGFDSKSRLLEVAMPIIDRLHVQIGWPSNLAMFDRDAMVIIYSNRAALGLSIPGRLGARLPLLATGVGLVTLASLSEGDREDALRHAAKAGDRWSNEARLLAGLPEKLGKISLDGHAFADEGYLDTIYQSLIWAVAVPIVTGDGQAVAAISSLVLRNAGARQKLLASILPKLRAAASDIGRAIDEDRASGSQ</sequence>
<keyword evidence="3" id="KW-0804">Transcription</keyword>
<dbReference type="InterPro" id="IPR050707">
    <property type="entry name" value="HTH_MetabolicPath_Reg"/>
</dbReference>
<proteinExistence type="predicted"/>
<evidence type="ECO:0000256" key="1">
    <source>
        <dbReference type="ARBA" id="ARBA00023015"/>
    </source>
</evidence>
<gene>
    <name evidence="7" type="ORF">PBT88_17760</name>
</gene>
<dbReference type="SMART" id="SM00346">
    <property type="entry name" value="HTH_ICLR"/>
    <property type="match status" value="1"/>
</dbReference>
<dbReference type="PANTHER" id="PTHR30136:SF23">
    <property type="entry name" value="DNA-BINDING TRANSCRIPTIONAL ACTIVATOR MHPR"/>
    <property type="match status" value="1"/>
</dbReference>
<dbReference type="PANTHER" id="PTHR30136">
    <property type="entry name" value="HELIX-TURN-HELIX TRANSCRIPTIONAL REGULATOR, ICLR FAMILY"/>
    <property type="match status" value="1"/>
</dbReference>
<accession>A0ABY7NKF4</accession>
<dbReference type="Gene3D" id="3.30.450.40">
    <property type="match status" value="1"/>
</dbReference>
<dbReference type="EMBL" id="CP115174">
    <property type="protein sequence ID" value="WBO21983.1"/>
    <property type="molecule type" value="Genomic_DNA"/>
</dbReference>
<keyword evidence="1" id="KW-0805">Transcription regulation</keyword>
<dbReference type="PROSITE" id="PS51078">
    <property type="entry name" value="ICLR_ED"/>
    <property type="match status" value="1"/>
</dbReference>
<dbReference type="InterPro" id="IPR029016">
    <property type="entry name" value="GAF-like_dom_sf"/>
</dbReference>
<reference evidence="7 8" key="1">
    <citation type="submission" date="2022-12" db="EMBL/GenBank/DDBJ databases">
        <title>Sphingomonas abieness sp. nov., an endophytic bacterium isolated from Abies koreana.</title>
        <authorList>
            <person name="Jiang L."/>
            <person name="Lee J."/>
        </authorList>
    </citation>
    <scope>NUCLEOTIDE SEQUENCE [LARGE SCALE GENOMIC DNA]</scope>
    <source>
        <strain evidence="8">PAMB 00755</strain>
    </source>
</reference>
<dbReference type="Pfam" id="PF01614">
    <property type="entry name" value="IclR_C"/>
    <property type="match status" value="1"/>
</dbReference>
<evidence type="ECO:0000259" key="5">
    <source>
        <dbReference type="PROSITE" id="PS51077"/>
    </source>
</evidence>
<dbReference type="InterPro" id="IPR005471">
    <property type="entry name" value="Tscrpt_reg_IclR_N"/>
</dbReference>
<dbReference type="InterPro" id="IPR036390">
    <property type="entry name" value="WH_DNA-bd_sf"/>
</dbReference>
<dbReference type="RefSeq" id="WP_270076631.1">
    <property type="nucleotide sequence ID" value="NZ_CP115174.1"/>
</dbReference>
<dbReference type="InterPro" id="IPR001034">
    <property type="entry name" value="DeoR_HTH"/>
</dbReference>
<dbReference type="SUPFAM" id="SSF46785">
    <property type="entry name" value="Winged helix' DNA-binding domain"/>
    <property type="match status" value="1"/>
</dbReference>
<dbReference type="PROSITE" id="PS51077">
    <property type="entry name" value="HTH_ICLR"/>
    <property type="match status" value="1"/>
</dbReference>
<feature type="domain" description="IclR-ED" evidence="6">
    <location>
        <begin position="69"/>
        <end position="259"/>
    </location>
</feature>
<evidence type="ECO:0000256" key="2">
    <source>
        <dbReference type="ARBA" id="ARBA00023125"/>
    </source>
</evidence>
<keyword evidence="8" id="KW-1185">Reference proteome</keyword>
<evidence type="ECO:0000313" key="7">
    <source>
        <dbReference type="EMBL" id="WBO21983.1"/>
    </source>
</evidence>
<evidence type="ECO:0000313" key="8">
    <source>
        <dbReference type="Proteomes" id="UP001210865"/>
    </source>
</evidence>
<feature type="domain" description="HTH deoR-type" evidence="4">
    <location>
        <begin position="9"/>
        <end position="64"/>
    </location>
</feature>
<protein>
    <submittedName>
        <fullName evidence="7">Helix-turn-helix domain-containing protein</fullName>
    </submittedName>
</protein>
<keyword evidence="2" id="KW-0238">DNA-binding</keyword>
<dbReference type="InterPro" id="IPR036388">
    <property type="entry name" value="WH-like_DNA-bd_sf"/>
</dbReference>
<dbReference type="Pfam" id="PF09339">
    <property type="entry name" value="HTH_IclR"/>
    <property type="match status" value="1"/>
</dbReference>